<feature type="compositionally biased region" description="Basic and acidic residues" evidence="1">
    <location>
        <begin position="40"/>
        <end position="55"/>
    </location>
</feature>
<name>A0A438D140_VITVI</name>
<dbReference type="EMBL" id="QGNW01001858">
    <property type="protein sequence ID" value="RVW29190.1"/>
    <property type="molecule type" value="Genomic_DNA"/>
</dbReference>
<reference evidence="2 3" key="1">
    <citation type="journal article" date="2018" name="PLoS Genet.">
        <title>Population sequencing reveals clonal diversity and ancestral inbreeding in the grapevine cultivar Chardonnay.</title>
        <authorList>
            <person name="Roach M.J."/>
            <person name="Johnson D.L."/>
            <person name="Bohlmann J."/>
            <person name="van Vuuren H.J."/>
            <person name="Jones S.J."/>
            <person name="Pretorius I.S."/>
            <person name="Schmidt S.A."/>
            <person name="Borneman A.R."/>
        </authorList>
    </citation>
    <scope>NUCLEOTIDE SEQUENCE [LARGE SCALE GENOMIC DNA]</scope>
    <source>
        <strain evidence="3">cv. Chardonnay</strain>
        <tissue evidence="2">Leaf</tissue>
    </source>
</reference>
<accession>A0A438D140</accession>
<feature type="region of interest" description="Disordered" evidence="1">
    <location>
        <begin position="305"/>
        <end position="324"/>
    </location>
</feature>
<dbReference type="AlphaFoldDB" id="A0A438D140"/>
<organism evidence="2 3">
    <name type="scientific">Vitis vinifera</name>
    <name type="common">Grape</name>
    <dbReference type="NCBI Taxonomy" id="29760"/>
    <lineage>
        <taxon>Eukaryota</taxon>
        <taxon>Viridiplantae</taxon>
        <taxon>Streptophyta</taxon>
        <taxon>Embryophyta</taxon>
        <taxon>Tracheophyta</taxon>
        <taxon>Spermatophyta</taxon>
        <taxon>Magnoliopsida</taxon>
        <taxon>eudicotyledons</taxon>
        <taxon>Gunneridae</taxon>
        <taxon>Pentapetalae</taxon>
        <taxon>rosids</taxon>
        <taxon>Vitales</taxon>
        <taxon>Vitaceae</taxon>
        <taxon>Viteae</taxon>
        <taxon>Vitis</taxon>
    </lineage>
</organism>
<sequence>MASSQEPDDDFGVRVEKVFRSLKPVHSSDSTSLWSVSDTEVEKRDQNREGKKGTEKDEENDVVLGSEDREGLEVESGDGRREADGGFEDRGDGGVRGGVENAGAGDGEEWEIRSSIGMDRTLDDENEYVGLVLNFASKVNRQLENCCTKYSLPGRSRAFPMLPCSLAPDFGAFNAKTCASCLSLTWSPCWHQGSSARRMEFDTHLGVDGVGGGELCNQEEEDLFDKVAMGRENAGDRIYMRDATDHGTGLNSHNVLTQSHDATKDPRIDHFAAQIGLKEDKVEAQNFNSPQSCCKSALDVKEPQHQESAHDGVKSILKRKGDTTVPKSQKRVKFDLSRNDYNEAPTRAKDFFSTDASLVEIEVSEDDSLLTRNTRGVPDYVLNSSKYTHYTLDSSSDVIEDSKSQACVELLEQMKRSKAEELGLELKDNSVDLPKSLTFIPKKKVFDAKVADSSSQKKNQDAGCKGSLHQTGFPIGIAAGEVHQTEAGIDEEPDTIPADKSPGFKNPTRHYRMKTTSDD</sequence>
<feature type="region of interest" description="Disordered" evidence="1">
    <location>
        <begin position="20"/>
        <end position="105"/>
    </location>
</feature>
<feature type="compositionally biased region" description="Low complexity" evidence="1">
    <location>
        <begin position="27"/>
        <end position="38"/>
    </location>
</feature>
<feature type="compositionally biased region" description="Basic and acidic residues" evidence="1">
    <location>
        <begin position="66"/>
        <end position="93"/>
    </location>
</feature>
<evidence type="ECO:0000256" key="1">
    <source>
        <dbReference type="SAM" id="MobiDB-lite"/>
    </source>
</evidence>
<dbReference type="InterPro" id="IPR029338">
    <property type="entry name" value="TSSC4"/>
</dbReference>
<evidence type="ECO:0000313" key="3">
    <source>
        <dbReference type="Proteomes" id="UP000288805"/>
    </source>
</evidence>
<protein>
    <submittedName>
        <fullName evidence="2">Uncharacterized protein</fullName>
    </submittedName>
</protein>
<dbReference type="Proteomes" id="UP000288805">
    <property type="component" value="Unassembled WGS sequence"/>
</dbReference>
<comment type="caution">
    <text evidence="2">The sequence shown here is derived from an EMBL/GenBank/DDBJ whole genome shotgun (WGS) entry which is preliminary data.</text>
</comment>
<feature type="region of interest" description="Disordered" evidence="1">
    <location>
        <begin position="481"/>
        <end position="519"/>
    </location>
</feature>
<evidence type="ECO:0000313" key="2">
    <source>
        <dbReference type="EMBL" id="RVW29190.1"/>
    </source>
</evidence>
<dbReference type="PANTHER" id="PTHR13445">
    <property type="entry name" value="TUMOR SUPPRESSING SUBTRANSFERABLE CANDIDATE 4 TSSC4"/>
    <property type="match status" value="1"/>
</dbReference>
<proteinExistence type="predicted"/>
<dbReference type="PANTHER" id="PTHR13445:SF5">
    <property type="entry name" value="PROTEIN TSSC4"/>
    <property type="match status" value="1"/>
</dbReference>
<gene>
    <name evidence="2" type="ORF">CK203_083936</name>
</gene>